<feature type="signal peptide" evidence="2">
    <location>
        <begin position="1"/>
        <end position="22"/>
    </location>
</feature>
<evidence type="ECO:0000313" key="3">
    <source>
        <dbReference type="EMBL" id="SHF87070.1"/>
    </source>
</evidence>
<evidence type="ECO:0000256" key="2">
    <source>
        <dbReference type="SAM" id="SignalP"/>
    </source>
</evidence>
<gene>
    <name evidence="3" type="ORF">SAMN05444320_105292</name>
</gene>
<reference evidence="3 4" key="1">
    <citation type="submission" date="2016-11" db="EMBL/GenBank/DDBJ databases">
        <authorList>
            <person name="Jaros S."/>
            <person name="Januszkiewicz K."/>
            <person name="Wedrychowicz H."/>
        </authorList>
    </citation>
    <scope>NUCLEOTIDE SEQUENCE [LARGE SCALE GENOMIC DNA]</scope>
    <source>
        <strain evidence="3 4">DSM 44523</strain>
    </source>
</reference>
<organism evidence="3 4">
    <name type="scientific">Streptoalloteichus hindustanus</name>
    <dbReference type="NCBI Taxonomy" id="2017"/>
    <lineage>
        <taxon>Bacteria</taxon>
        <taxon>Bacillati</taxon>
        <taxon>Actinomycetota</taxon>
        <taxon>Actinomycetes</taxon>
        <taxon>Pseudonocardiales</taxon>
        <taxon>Pseudonocardiaceae</taxon>
        <taxon>Streptoalloteichus</taxon>
    </lineage>
</organism>
<dbReference type="OrthoDB" id="4240265at2"/>
<name>A0A1M5F627_STRHI</name>
<sequence>MNRDRVLAALGVGVFVVGSAFAAQSASAQPTPQSASGPSVKSDLTTGEDVVRQTTANVRLQPTGGTPATVLLVSLSPGSWVLSSNVTLVSWGPSDYTRCGLYVNEKGVGGAATMVGGPSPSGEPTGVYVATLSVHGAFTSGENTTVSLRCAHDHNRTASEAAYVDPGATLWAHRS</sequence>
<dbReference type="AlphaFoldDB" id="A0A1M5F627"/>
<dbReference type="RefSeq" id="WP_143174218.1">
    <property type="nucleotide sequence ID" value="NZ_FQVN01000005.1"/>
</dbReference>
<feature type="compositionally biased region" description="Low complexity" evidence="1">
    <location>
        <begin position="27"/>
        <end position="39"/>
    </location>
</feature>
<keyword evidence="4" id="KW-1185">Reference proteome</keyword>
<feature type="chain" id="PRO_5038465311" evidence="2">
    <location>
        <begin position="23"/>
        <end position="175"/>
    </location>
</feature>
<dbReference type="Proteomes" id="UP000184501">
    <property type="component" value="Unassembled WGS sequence"/>
</dbReference>
<keyword evidence="2" id="KW-0732">Signal</keyword>
<accession>A0A1M5F627</accession>
<dbReference type="EMBL" id="FQVN01000005">
    <property type="protein sequence ID" value="SHF87070.1"/>
    <property type="molecule type" value="Genomic_DNA"/>
</dbReference>
<evidence type="ECO:0000256" key="1">
    <source>
        <dbReference type="SAM" id="MobiDB-lite"/>
    </source>
</evidence>
<protein>
    <submittedName>
        <fullName evidence="3">Uncharacterized protein</fullName>
    </submittedName>
</protein>
<proteinExistence type="predicted"/>
<evidence type="ECO:0000313" key="4">
    <source>
        <dbReference type="Proteomes" id="UP000184501"/>
    </source>
</evidence>
<feature type="region of interest" description="Disordered" evidence="1">
    <location>
        <begin position="27"/>
        <end position="47"/>
    </location>
</feature>